<dbReference type="PANTHER" id="PTHR13847">
    <property type="entry name" value="SARCOSINE DEHYDROGENASE-RELATED"/>
    <property type="match status" value="1"/>
</dbReference>
<dbReference type="STRING" id="550540.Fbal_2398"/>
<sequence length="404" mass="43669">MKQDVVIIGAGVVGLATAAQLQRLGRSVLLIDRDAPGAGTSSGNAGHFATEQVFPLADPALLPKIPGMLLDPLGPFRIRLSYLWRALPWFLRFLANMRPAARRRNTAALRALNESSLSAWQRLLAGLELGAHLVQEGSLLVFERDDIQPVKRTLAHYQSQGVACRYLDGDEVRALEPALSGQVRHAIWFTDTGHTPDPFALSCAIWQQLQQGGAQYLQAEVAALEGDGVVMLSDGQRIEAQQVVLCAGAFSRPLAASVGHKVPLDTERGYHLMLPAHSGLTRPVASADRSFIITPMAGGTRLAGTVEFAGLEAPMDPRRADILLTHGQALLPGLDGRDAVRWMGYRPSLPDSLPVVGRGGERLWFNFGHQHLGLTQAAASADWLCAAMVQGQEARLKPFAPDRF</sequence>
<evidence type="ECO:0000313" key="3">
    <source>
        <dbReference type="EMBL" id="ADN76600.1"/>
    </source>
</evidence>
<dbReference type="EC" id="1.4.99.1" evidence="3"/>
<accession>E1SMT1</accession>
<dbReference type="GO" id="GO:0016491">
    <property type="term" value="F:oxidoreductase activity"/>
    <property type="evidence" value="ECO:0007669"/>
    <property type="project" value="UniProtKB-KW"/>
</dbReference>
<evidence type="ECO:0000259" key="2">
    <source>
        <dbReference type="Pfam" id="PF01266"/>
    </source>
</evidence>
<dbReference type="HOGENOM" id="CLU_007884_9_0_6"/>
<dbReference type="Gene3D" id="3.50.50.60">
    <property type="entry name" value="FAD/NAD(P)-binding domain"/>
    <property type="match status" value="2"/>
</dbReference>
<dbReference type="PANTHER" id="PTHR13847:SF289">
    <property type="entry name" value="GLYCINE OXIDASE"/>
    <property type="match status" value="1"/>
</dbReference>
<evidence type="ECO:0000313" key="4">
    <source>
        <dbReference type="Proteomes" id="UP000006683"/>
    </source>
</evidence>
<keyword evidence="1 3" id="KW-0560">Oxidoreductase</keyword>
<gene>
    <name evidence="3" type="ordered locus">Fbal_2398</name>
</gene>
<dbReference type="InterPro" id="IPR036188">
    <property type="entry name" value="FAD/NAD-bd_sf"/>
</dbReference>
<dbReference type="Gene3D" id="3.30.9.10">
    <property type="entry name" value="D-Amino Acid Oxidase, subunit A, domain 2"/>
    <property type="match status" value="1"/>
</dbReference>
<evidence type="ECO:0000256" key="1">
    <source>
        <dbReference type="ARBA" id="ARBA00023002"/>
    </source>
</evidence>
<dbReference type="SUPFAM" id="SSF54373">
    <property type="entry name" value="FAD-linked reductases, C-terminal domain"/>
    <property type="match status" value="1"/>
</dbReference>
<dbReference type="KEGG" id="fbl:Fbal_2398"/>
<dbReference type="OrthoDB" id="9805337at2"/>
<name>E1SMT1_FERBD</name>
<reference evidence="3 4" key="1">
    <citation type="journal article" date="2010" name="Stand. Genomic Sci.">
        <title>Complete genome sequence of Ferrimonas balearica type strain (PAT).</title>
        <authorList>
            <person name="Nolan M."/>
            <person name="Sikorski J."/>
            <person name="Davenport K."/>
            <person name="Lucas S."/>
            <person name="Glavina Del Rio T."/>
            <person name="Tice H."/>
            <person name="Cheng J."/>
            <person name="Goodwin L."/>
            <person name="Pitluck S."/>
            <person name="Liolios K."/>
            <person name="Ivanova N."/>
            <person name="Mavromatis K."/>
            <person name="Ovchinnikova G."/>
            <person name="Pati A."/>
            <person name="Chen A."/>
            <person name="Palaniappan K."/>
            <person name="Land M."/>
            <person name="Hauser L."/>
            <person name="Chang Y."/>
            <person name="Jeffries C."/>
            <person name="Tapia R."/>
            <person name="Brettin T."/>
            <person name="Detter J."/>
            <person name="Han C."/>
            <person name="Yasawong M."/>
            <person name="Rohde M."/>
            <person name="Tindall B."/>
            <person name="Goker M."/>
            <person name="Woyke T."/>
            <person name="Bristow J."/>
            <person name="Eisen J."/>
            <person name="Markowitz V."/>
            <person name="Hugenholtz P."/>
            <person name="Kyrpides N."/>
            <person name="Klenk H."/>
            <person name="Lapidus A."/>
        </authorList>
    </citation>
    <scope>NUCLEOTIDE SEQUENCE [LARGE SCALE GENOMIC DNA]</scope>
    <source>
        <strain evidence="4">DSM 9799 / CCM 4581 / KCTC 23876 / PAT</strain>
    </source>
</reference>
<dbReference type="SUPFAM" id="SSF51971">
    <property type="entry name" value="Nucleotide-binding domain"/>
    <property type="match status" value="1"/>
</dbReference>
<dbReference type="AlphaFoldDB" id="E1SMT1"/>
<dbReference type="EMBL" id="CP002209">
    <property type="protein sequence ID" value="ADN76600.1"/>
    <property type="molecule type" value="Genomic_DNA"/>
</dbReference>
<dbReference type="Proteomes" id="UP000006683">
    <property type="component" value="Chromosome"/>
</dbReference>
<dbReference type="RefSeq" id="WP_013345906.1">
    <property type="nucleotide sequence ID" value="NC_014541.1"/>
</dbReference>
<dbReference type="eggNOG" id="COG0665">
    <property type="taxonomic scope" value="Bacteria"/>
</dbReference>
<protein>
    <submittedName>
        <fullName evidence="3">D-amino-acid dehydrogenase</fullName>
        <ecNumber evidence="3">1.4.99.1</ecNumber>
    </submittedName>
</protein>
<dbReference type="GO" id="GO:0005737">
    <property type="term" value="C:cytoplasm"/>
    <property type="evidence" value="ECO:0007669"/>
    <property type="project" value="TreeGrafter"/>
</dbReference>
<organism evidence="3 4">
    <name type="scientific">Ferrimonas balearica (strain DSM 9799 / CCM 4581 / KCTC 23876 / PAT)</name>
    <dbReference type="NCBI Taxonomy" id="550540"/>
    <lineage>
        <taxon>Bacteria</taxon>
        <taxon>Pseudomonadati</taxon>
        <taxon>Pseudomonadota</taxon>
        <taxon>Gammaproteobacteria</taxon>
        <taxon>Alteromonadales</taxon>
        <taxon>Ferrimonadaceae</taxon>
        <taxon>Ferrimonas</taxon>
    </lineage>
</organism>
<keyword evidence="4" id="KW-1185">Reference proteome</keyword>
<feature type="domain" description="FAD dependent oxidoreductase" evidence="2">
    <location>
        <begin position="4"/>
        <end position="385"/>
    </location>
</feature>
<dbReference type="GeneID" id="67182610"/>
<dbReference type="Pfam" id="PF01266">
    <property type="entry name" value="DAO"/>
    <property type="match status" value="1"/>
</dbReference>
<proteinExistence type="predicted"/>
<dbReference type="InterPro" id="IPR006076">
    <property type="entry name" value="FAD-dep_OxRdtase"/>
</dbReference>